<feature type="compositionally biased region" description="Polar residues" evidence="8">
    <location>
        <begin position="142"/>
        <end position="152"/>
    </location>
</feature>
<dbReference type="InterPro" id="IPR003593">
    <property type="entry name" value="AAA+_ATPase"/>
</dbReference>
<dbReference type="SUPFAM" id="SSF47364">
    <property type="entry name" value="Domain of the SRP/SRP receptor G-proteins"/>
    <property type="match status" value="1"/>
</dbReference>
<dbReference type="Pfam" id="PF00448">
    <property type="entry name" value="SRP54"/>
    <property type="match status" value="1"/>
</dbReference>
<dbReference type="FunFam" id="3.30.450.60:FF:000021">
    <property type="entry name" value="signal recognition particle receptor subunit alpha isoform X2"/>
    <property type="match status" value="1"/>
</dbReference>
<dbReference type="HOGENOM" id="CLU_009301_8_0_1"/>
<dbReference type="SMART" id="SM00382">
    <property type="entry name" value="AAA"/>
    <property type="match status" value="1"/>
</dbReference>
<dbReference type="Gene3D" id="1.20.120.140">
    <property type="entry name" value="Signal recognition particle SRP54, nucleotide-binding domain"/>
    <property type="match status" value="1"/>
</dbReference>
<dbReference type="eggNOG" id="KOG0781">
    <property type="taxonomic scope" value="Eukaryota"/>
</dbReference>
<keyword evidence="7" id="KW-0675">Receptor</keyword>
<dbReference type="InParanoid" id="H9G398"/>
<evidence type="ECO:0000256" key="2">
    <source>
        <dbReference type="ARBA" id="ARBA00008531"/>
    </source>
</evidence>
<dbReference type="GO" id="GO:0005047">
    <property type="term" value="F:signal recognition particle binding"/>
    <property type="evidence" value="ECO:0000318"/>
    <property type="project" value="GO_Central"/>
</dbReference>
<dbReference type="Ensembl" id="ENSACAT00000000106.4">
    <property type="protein sequence ID" value="ENSACAP00000000104.3"/>
    <property type="gene ID" value="ENSACAG00000000108.4"/>
</dbReference>
<sequence>MLDFFTIFSKGGLVLWCFQGVRGPAAACTAPVNALIRSVLLQERGGNNSFTHEALTLKYKLDNQFELVFVVGFQKILTLTYVDKLIDDVHKEFRDKYRNEFQQKGTLGILNGTFDFKEDFLHLLRDAEESSKVRAPTAMKTFEQSAKSQKTVKSMIENRGEKPKEKTKNKKNKGSKKEGESMLQLIVATPKTVPSVKQEPAAAAGDREELTKDEILQRNREEFFRKRMKVGEKSNKSPKPDAQKDKGKKPRVWDLGNSNAKVLDYSNSTSNGNLTVTCAASWSSCYPIQLVSDRNHEPGLLREIECESEEEMEEEKVVQSSSSTSAKKGGLGGMFGMLKGLVGSKSLAKEDMDPVLEKMKDHLIAKNVAAEIAVQLCESVAKKLEGKVMGTFTTVTSTVKQALQESLVQILQPQRRVDVLRDVMDAQRHRRPYVITFCGVNGVGKSTNLAKISFWLIENGFSVLIAACDTFRAGAVEQLRTHTRRLNALHPPENHSGRVMVQLYEKGYGKDAAGIAMEAILYARNQGFDVVLVDTAGRMQDNAPLMTALAKLIAVNTPDLVLFVGEALVGNEAVDQLVKFNKALADHSMAQTPRLIDGIVLTKFDTIDDKVGAAISMTYITSKPIVFVGTGQTYCDLRSLNAKAVVAALMKA</sequence>
<keyword evidence="11" id="KW-1185">Reference proteome</keyword>
<proteinExistence type="inferred from homology"/>
<evidence type="ECO:0000256" key="7">
    <source>
        <dbReference type="ARBA" id="ARBA00023170"/>
    </source>
</evidence>
<accession>H9G398</accession>
<dbReference type="InterPro" id="IPR000897">
    <property type="entry name" value="SRP54_GTPase_dom"/>
</dbReference>
<dbReference type="InterPro" id="IPR042101">
    <property type="entry name" value="SRP54_N_sf"/>
</dbReference>
<evidence type="ECO:0000256" key="1">
    <source>
        <dbReference type="ARBA" id="ARBA00004397"/>
    </source>
</evidence>
<organism evidence="10 11">
    <name type="scientific">Anolis carolinensis</name>
    <name type="common">Green anole</name>
    <name type="synonym">American chameleon</name>
    <dbReference type="NCBI Taxonomy" id="28377"/>
    <lineage>
        <taxon>Eukaryota</taxon>
        <taxon>Metazoa</taxon>
        <taxon>Chordata</taxon>
        <taxon>Craniata</taxon>
        <taxon>Vertebrata</taxon>
        <taxon>Euteleostomi</taxon>
        <taxon>Lepidosauria</taxon>
        <taxon>Squamata</taxon>
        <taxon>Bifurcata</taxon>
        <taxon>Unidentata</taxon>
        <taxon>Episquamata</taxon>
        <taxon>Toxicofera</taxon>
        <taxon>Iguania</taxon>
        <taxon>Dactyloidae</taxon>
        <taxon>Anolis</taxon>
    </lineage>
</organism>
<dbReference type="SMART" id="SM00962">
    <property type="entry name" value="SRP54"/>
    <property type="match status" value="1"/>
</dbReference>
<evidence type="ECO:0000256" key="6">
    <source>
        <dbReference type="ARBA" id="ARBA00023136"/>
    </source>
</evidence>
<dbReference type="SUPFAM" id="SSF52540">
    <property type="entry name" value="P-loop containing nucleoside triphosphate hydrolases"/>
    <property type="match status" value="1"/>
</dbReference>
<dbReference type="PROSITE" id="PS00300">
    <property type="entry name" value="SRP54"/>
    <property type="match status" value="1"/>
</dbReference>
<evidence type="ECO:0000313" key="10">
    <source>
        <dbReference type="Ensembl" id="ENSACAP00000000104.3"/>
    </source>
</evidence>
<dbReference type="FunFam" id="1.20.120.140:FF:000004">
    <property type="entry name" value="Signal recognition particle receptor subunit alpha"/>
    <property type="match status" value="1"/>
</dbReference>
<dbReference type="Gene3D" id="3.40.50.300">
    <property type="entry name" value="P-loop containing nucleotide triphosphate hydrolases"/>
    <property type="match status" value="1"/>
</dbReference>
<dbReference type="Gene3D" id="3.30.450.60">
    <property type="match status" value="1"/>
</dbReference>
<dbReference type="GO" id="GO:0006886">
    <property type="term" value="P:intracellular protein transport"/>
    <property type="evidence" value="ECO:0007669"/>
    <property type="project" value="InterPro"/>
</dbReference>
<dbReference type="InterPro" id="IPR013822">
    <property type="entry name" value="Signal_recog_particl_SRP54_hlx"/>
</dbReference>
<evidence type="ECO:0000256" key="5">
    <source>
        <dbReference type="ARBA" id="ARBA00023134"/>
    </source>
</evidence>
<dbReference type="Proteomes" id="UP000001646">
    <property type="component" value="Unplaced"/>
</dbReference>
<dbReference type="Pfam" id="PF02881">
    <property type="entry name" value="SRP54_N"/>
    <property type="match status" value="1"/>
</dbReference>
<name>H9G398_ANOCA</name>
<keyword evidence="3" id="KW-0547">Nucleotide-binding</keyword>
<dbReference type="CDD" id="cd17876">
    <property type="entry name" value="SRalpha_C"/>
    <property type="match status" value="1"/>
</dbReference>
<dbReference type="STRING" id="28377.ENSACAP00000000104"/>
<gene>
    <name evidence="10" type="primary">SRPRA</name>
</gene>
<dbReference type="Bgee" id="ENSACAG00000000108">
    <property type="expression patterns" value="Expressed in kidney and 13 other cell types or tissues"/>
</dbReference>
<dbReference type="Pfam" id="PF04086">
    <property type="entry name" value="SRP-alpha_N"/>
    <property type="match status" value="1"/>
</dbReference>
<feature type="compositionally biased region" description="Basic and acidic residues" evidence="8">
    <location>
        <begin position="156"/>
        <end position="166"/>
    </location>
</feature>
<comment type="subcellular location">
    <subcellularLocation>
        <location evidence="1">Endoplasmic reticulum membrane</location>
        <topology evidence="1">Peripheral membrane protein</topology>
        <orientation evidence="1">Cytoplasmic side</orientation>
    </subcellularLocation>
</comment>
<dbReference type="GO" id="GO:0006614">
    <property type="term" value="P:SRP-dependent cotranslational protein targeting to membrane"/>
    <property type="evidence" value="ECO:0007669"/>
    <property type="project" value="InterPro"/>
</dbReference>
<keyword evidence="6" id="KW-0472">Membrane</keyword>
<evidence type="ECO:0000256" key="8">
    <source>
        <dbReference type="SAM" id="MobiDB-lite"/>
    </source>
</evidence>
<dbReference type="CDD" id="cd14826">
    <property type="entry name" value="SR_alpha_SRX"/>
    <property type="match status" value="1"/>
</dbReference>
<keyword evidence="5" id="KW-0342">GTP-binding</keyword>
<keyword evidence="4" id="KW-0256">Endoplasmic reticulum</keyword>
<dbReference type="PANTHER" id="PTHR43134">
    <property type="entry name" value="SIGNAL RECOGNITION PARTICLE RECEPTOR SUBUNIT ALPHA"/>
    <property type="match status" value="1"/>
</dbReference>
<dbReference type="GO" id="GO:0005525">
    <property type="term" value="F:GTP binding"/>
    <property type="evidence" value="ECO:0007669"/>
    <property type="project" value="UniProtKB-KW"/>
</dbReference>
<evidence type="ECO:0000256" key="3">
    <source>
        <dbReference type="ARBA" id="ARBA00022741"/>
    </source>
</evidence>
<dbReference type="GO" id="GO:0005789">
    <property type="term" value="C:endoplasmic reticulum membrane"/>
    <property type="evidence" value="ECO:0000318"/>
    <property type="project" value="GO_Central"/>
</dbReference>
<feature type="compositionally biased region" description="Basic and acidic residues" evidence="8">
    <location>
        <begin position="205"/>
        <end position="245"/>
    </location>
</feature>
<dbReference type="GeneTree" id="ENSGT00550000074936"/>
<dbReference type="SMART" id="SM00963">
    <property type="entry name" value="SRP54_N"/>
    <property type="match status" value="1"/>
</dbReference>
<dbReference type="InterPro" id="IPR011012">
    <property type="entry name" value="Longin-like_dom_sf"/>
</dbReference>
<reference evidence="10" key="2">
    <citation type="submission" date="2025-08" db="UniProtKB">
        <authorList>
            <consortium name="Ensembl"/>
        </authorList>
    </citation>
    <scope>IDENTIFICATION</scope>
</reference>
<evidence type="ECO:0000256" key="4">
    <source>
        <dbReference type="ARBA" id="ARBA00022824"/>
    </source>
</evidence>
<dbReference type="GO" id="GO:0003924">
    <property type="term" value="F:GTPase activity"/>
    <property type="evidence" value="ECO:0000318"/>
    <property type="project" value="GO_Central"/>
</dbReference>
<dbReference type="SUPFAM" id="SSF64356">
    <property type="entry name" value="SNARE-like"/>
    <property type="match status" value="1"/>
</dbReference>
<dbReference type="PANTHER" id="PTHR43134:SF1">
    <property type="entry name" value="SIGNAL RECOGNITION PARTICLE RECEPTOR SUBUNIT ALPHA"/>
    <property type="match status" value="1"/>
</dbReference>
<reference evidence="10" key="1">
    <citation type="submission" date="2009-12" db="EMBL/GenBank/DDBJ databases">
        <title>The Genome Sequence of Anolis carolinensis (Green Anole Lizard).</title>
        <authorList>
            <consortium name="The Genome Sequencing Platform"/>
            <person name="Di Palma F."/>
            <person name="Alfoldi J."/>
            <person name="Heiman D."/>
            <person name="Young S."/>
            <person name="Grabherr M."/>
            <person name="Johnson J."/>
            <person name="Lander E.S."/>
            <person name="Lindblad-Toh K."/>
        </authorList>
    </citation>
    <scope>NUCLEOTIDE SEQUENCE [LARGE SCALE GENOMIC DNA]</scope>
    <source>
        <strain evidence="10">JBL SC #1</strain>
    </source>
</reference>
<dbReference type="InterPro" id="IPR036225">
    <property type="entry name" value="SRP/SRP_N"/>
</dbReference>
<dbReference type="InterPro" id="IPR027417">
    <property type="entry name" value="P-loop_NTPase"/>
</dbReference>
<dbReference type="FunFam" id="3.40.50.300:FF:000188">
    <property type="entry name" value="signal recognition particle receptor subunit alpha"/>
    <property type="match status" value="1"/>
</dbReference>
<evidence type="ECO:0000313" key="11">
    <source>
        <dbReference type="Proteomes" id="UP000001646"/>
    </source>
</evidence>
<dbReference type="AlphaFoldDB" id="H9G398"/>
<evidence type="ECO:0000259" key="9">
    <source>
        <dbReference type="PROSITE" id="PS00300"/>
    </source>
</evidence>
<dbReference type="GO" id="GO:0005785">
    <property type="term" value="C:signal recognition particle receptor complex"/>
    <property type="evidence" value="ECO:0007669"/>
    <property type="project" value="InterPro"/>
</dbReference>
<dbReference type="InterPro" id="IPR007222">
    <property type="entry name" value="Sig_recog_particle_rcpt_asu_N"/>
</dbReference>
<feature type="domain" description="SRP54-type proteins GTP-binding" evidence="9">
    <location>
        <begin position="624"/>
        <end position="637"/>
    </location>
</feature>
<feature type="region of interest" description="Disordered" evidence="8">
    <location>
        <begin position="134"/>
        <end position="254"/>
    </location>
</feature>
<protein>
    <submittedName>
        <fullName evidence="10">SRP receptor subunit alpha</fullName>
    </submittedName>
</protein>
<reference evidence="10" key="3">
    <citation type="submission" date="2025-09" db="UniProtKB">
        <authorList>
            <consortium name="Ensembl"/>
        </authorList>
    </citation>
    <scope>IDENTIFICATION</scope>
</reference>
<comment type="similarity">
    <text evidence="2">Belongs to the GTP-binding SRP family.</text>
</comment>
<dbReference type="GO" id="GO:0045047">
    <property type="term" value="P:protein targeting to ER"/>
    <property type="evidence" value="ECO:0000318"/>
    <property type="project" value="GO_Central"/>
</dbReference>